<evidence type="ECO:0000313" key="13">
    <source>
        <dbReference type="Proteomes" id="UP000469427"/>
    </source>
</evidence>
<dbReference type="EMBL" id="QSSN01000012">
    <property type="protein sequence ID" value="RGL85600.1"/>
    <property type="molecule type" value="Genomic_DNA"/>
</dbReference>
<feature type="compositionally biased region" description="Basic residues" evidence="1">
    <location>
        <begin position="1"/>
        <end position="11"/>
    </location>
</feature>
<organism evidence="3 8">
    <name type="scientific">Phocaeicola vulgatus</name>
    <name type="common">Bacteroides vulgatus</name>
    <dbReference type="NCBI Taxonomy" id="821"/>
    <lineage>
        <taxon>Bacteria</taxon>
        <taxon>Pseudomonadati</taxon>
        <taxon>Bacteroidota</taxon>
        <taxon>Bacteroidia</taxon>
        <taxon>Bacteroidales</taxon>
        <taxon>Bacteroidaceae</taxon>
        <taxon>Phocaeicola</taxon>
    </lineage>
</organism>
<accession>A0A3E4JQY1</accession>
<protein>
    <submittedName>
        <fullName evidence="3">Uncharacterized protein</fullName>
    </submittedName>
</protein>
<dbReference type="RefSeq" id="WP_080715528.1">
    <property type="nucleotide sequence ID" value="NZ_AP025232.1"/>
</dbReference>
<evidence type="ECO:0000313" key="7">
    <source>
        <dbReference type="EMBL" id="RHI89419.1"/>
    </source>
</evidence>
<dbReference type="EMBL" id="QSPP01000014">
    <property type="protein sequence ID" value="RGJ89347.1"/>
    <property type="molecule type" value="Genomic_DNA"/>
</dbReference>
<dbReference type="EMBL" id="QRKA01000005">
    <property type="protein sequence ID" value="RHH81884.1"/>
    <property type="molecule type" value="Genomic_DNA"/>
</dbReference>
<name>A0A3E4JQY1_PHOVU</name>
<dbReference type="Proteomes" id="UP000469427">
    <property type="component" value="Unassembled WGS sequence"/>
</dbReference>
<evidence type="ECO:0000313" key="10">
    <source>
        <dbReference type="Proteomes" id="UP000283713"/>
    </source>
</evidence>
<reference evidence="8 9" key="1">
    <citation type="submission" date="2018-08" db="EMBL/GenBank/DDBJ databases">
        <title>A genome reference for cultivated species of the human gut microbiota.</title>
        <authorList>
            <person name="Zou Y."/>
            <person name="Xue W."/>
            <person name="Luo G."/>
        </authorList>
    </citation>
    <scope>NUCLEOTIDE SEQUENCE [LARGE SCALE GENOMIC DNA]</scope>
    <source>
        <strain evidence="5 11">AF12-25</strain>
        <strain evidence="7 12">AM13-21</strain>
        <strain evidence="6 10">AM16-6</strain>
        <strain evidence="4 9">TF05-18</strain>
        <strain evidence="3 8">TM05-16</strain>
    </source>
</reference>
<dbReference type="EMBL" id="QSAI01000036">
    <property type="protein sequence ID" value="RGW45731.1"/>
    <property type="molecule type" value="Genomic_DNA"/>
</dbReference>
<sequence>MATSNRKRSRKSRGETIRSGLGNMKDLSVHRHKTAPVPAGGREEHQARKCIGCLGLKRQERYTV</sequence>
<proteinExistence type="predicted"/>
<evidence type="ECO:0000313" key="4">
    <source>
        <dbReference type="EMBL" id="RGL85600.1"/>
    </source>
</evidence>
<evidence type="ECO:0000313" key="5">
    <source>
        <dbReference type="EMBL" id="RGW45731.1"/>
    </source>
</evidence>
<dbReference type="Proteomes" id="UP000285777">
    <property type="component" value="Unassembled WGS sequence"/>
</dbReference>
<evidence type="ECO:0000313" key="6">
    <source>
        <dbReference type="EMBL" id="RHH81884.1"/>
    </source>
</evidence>
<feature type="region of interest" description="Disordered" evidence="1">
    <location>
        <begin position="1"/>
        <end position="45"/>
    </location>
</feature>
<dbReference type="EMBL" id="QRLF01000021">
    <property type="protein sequence ID" value="RHI89419.1"/>
    <property type="molecule type" value="Genomic_DNA"/>
</dbReference>
<dbReference type="Proteomes" id="UP000261278">
    <property type="component" value="Unassembled WGS sequence"/>
</dbReference>
<reference evidence="2 13" key="2">
    <citation type="journal article" date="2019" name="Nat. Med.">
        <title>A library of human gut bacterial isolates paired with longitudinal multiomics data enables mechanistic microbiome research.</title>
        <authorList>
            <person name="Poyet M."/>
            <person name="Groussin M."/>
            <person name="Gibbons S.M."/>
            <person name="Avila-Pacheco J."/>
            <person name="Jiang X."/>
            <person name="Kearney S.M."/>
            <person name="Perrotta A.R."/>
            <person name="Berdy B."/>
            <person name="Zhao S."/>
            <person name="Lieberman T.D."/>
            <person name="Swanson P.K."/>
            <person name="Smith M."/>
            <person name="Roesemann S."/>
            <person name="Alexander J.E."/>
            <person name="Rich S.A."/>
            <person name="Livny J."/>
            <person name="Vlamakis H."/>
            <person name="Clish C."/>
            <person name="Bullock K."/>
            <person name="Deik A."/>
            <person name="Scott J."/>
            <person name="Pierce K.A."/>
            <person name="Xavier R.J."/>
            <person name="Alm E.J."/>
        </authorList>
    </citation>
    <scope>NUCLEOTIDE SEQUENCE [LARGE SCALE GENOMIC DNA]</scope>
    <source>
        <strain evidence="2 13">BIOML-A122</strain>
    </source>
</reference>
<dbReference type="EMBL" id="WDBI01000045">
    <property type="protein sequence ID" value="KAB6522806.1"/>
    <property type="molecule type" value="Genomic_DNA"/>
</dbReference>
<dbReference type="Proteomes" id="UP000260640">
    <property type="component" value="Unassembled WGS sequence"/>
</dbReference>
<gene>
    <name evidence="7" type="ORF">DW150_13370</name>
    <name evidence="6" type="ORF">DW193_05020</name>
    <name evidence="5" type="ORF">DWV70_16970</name>
    <name evidence="4" type="ORF">DXC44_11710</name>
    <name evidence="3" type="ORF">DXD46_06815</name>
    <name evidence="2" type="ORF">GAY98_20275</name>
</gene>
<dbReference type="AlphaFoldDB" id="A0A3E4JQY1"/>
<evidence type="ECO:0000256" key="1">
    <source>
        <dbReference type="SAM" id="MobiDB-lite"/>
    </source>
</evidence>
<dbReference type="Proteomes" id="UP000285469">
    <property type="component" value="Unassembled WGS sequence"/>
</dbReference>
<evidence type="ECO:0000313" key="8">
    <source>
        <dbReference type="Proteomes" id="UP000260640"/>
    </source>
</evidence>
<comment type="caution">
    <text evidence="3">The sequence shown here is derived from an EMBL/GenBank/DDBJ whole genome shotgun (WGS) entry which is preliminary data.</text>
</comment>
<evidence type="ECO:0000313" key="12">
    <source>
        <dbReference type="Proteomes" id="UP000285777"/>
    </source>
</evidence>
<evidence type="ECO:0000313" key="3">
    <source>
        <dbReference type="EMBL" id="RGJ89347.1"/>
    </source>
</evidence>
<evidence type="ECO:0000313" key="11">
    <source>
        <dbReference type="Proteomes" id="UP000285469"/>
    </source>
</evidence>
<evidence type="ECO:0000313" key="9">
    <source>
        <dbReference type="Proteomes" id="UP000261278"/>
    </source>
</evidence>
<evidence type="ECO:0000313" key="2">
    <source>
        <dbReference type="EMBL" id="KAB6522806.1"/>
    </source>
</evidence>
<dbReference type="Proteomes" id="UP000283713">
    <property type="component" value="Unassembled WGS sequence"/>
</dbReference>